<dbReference type="InterPro" id="IPR051156">
    <property type="entry name" value="Mito/Outer_Membr_Metalloprot"/>
</dbReference>
<comment type="cofactor">
    <cofactor evidence="6">
        <name>Zn(2+)</name>
        <dbReference type="ChEBI" id="CHEBI:29105"/>
    </cofactor>
    <text evidence="6">Binds 1 zinc ion per subunit.</text>
</comment>
<keyword evidence="4 6" id="KW-0862">Zinc</keyword>
<name>A0A485LQL0_9STRA</name>
<dbReference type="OrthoDB" id="7464992at2759"/>
<dbReference type="PANTHER" id="PTHR22726:SF1">
    <property type="entry name" value="METALLOENDOPEPTIDASE OMA1, MITOCHONDRIAL"/>
    <property type="match status" value="1"/>
</dbReference>
<dbReference type="CDD" id="cd07331">
    <property type="entry name" value="M48C_Oma1_like"/>
    <property type="match status" value="1"/>
</dbReference>
<gene>
    <name evidence="10" type="primary">Aste57867_23830</name>
    <name evidence="9" type="ORF">As57867_023757</name>
    <name evidence="10" type="ORF">ASTE57867_23830</name>
</gene>
<proteinExistence type="inferred from homology"/>
<comment type="similarity">
    <text evidence="6">Belongs to the peptidase M48 family.</text>
</comment>
<dbReference type="Proteomes" id="UP000332933">
    <property type="component" value="Unassembled WGS sequence"/>
</dbReference>
<dbReference type="InterPro" id="IPR001915">
    <property type="entry name" value="Peptidase_M48"/>
</dbReference>
<dbReference type="GO" id="GO:0016020">
    <property type="term" value="C:membrane"/>
    <property type="evidence" value="ECO:0007669"/>
    <property type="project" value="TreeGrafter"/>
</dbReference>
<keyword evidence="5 6" id="KW-0482">Metalloprotease</keyword>
<keyword evidence="3 6" id="KW-0378">Hydrolase</keyword>
<dbReference type="PANTHER" id="PTHR22726">
    <property type="entry name" value="METALLOENDOPEPTIDASE OMA1"/>
    <property type="match status" value="1"/>
</dbReference>
<evidence type="ECO:0000256" key="7">
    <source>
        <dbReference type="SAM" id="Phobius"/>
    </source>
</evidence>
<protein>
    <submittedName>
        <fullName evidence="10">Aste57867_23830 protein</fullName>
    </submittedName>
</protein>
<accession>A0A485LQL0</accession>
<feature type="transmembrane region" description="Helical" evidence="7">
    <location>
        <begin position="12"/>
        <end position="30"/>
    </location>
</feature>
<dbReference type="GO" id="GO:0004222">
    <property type="term" value="F:metalloendopeptidase activity"/>
    <property type="evidence" value="ECO:0007669"/>
    <property type="project" value="InterPro"/>
</dbReference>
<feature type="domain" description="Peptidase M48" evidence="8">
    <location>
        <begin position="77"/>
        <end position="246"/>
    </location>
</feature>
<dbReference type="AlphaFoldDB" id="A0A485LQL0"/>
<dbReference type="GO" id="GO:0046872">
    <property type="term" value="F:metal ion binding"/>
    <property type="evidence" value="ECO:0007669"/>
    <property type="project" value="UniProtKB-KW"/>
</dbReference>
<dbReference type="GO" id="GO:0051603">
    <property type="term" value="P:proteolysis involved in protein catabolic process"/>
    <property type="evidence" value="ECO:0007669"/>
    <property type="project" value="TreeGrafter"/>
</dbReference>
<keyword evidence="7" id="KW-1133">Transmembrane helix</keyword>
<dbReference type="EMBL" id="CAADRA010007339">
    <property type="protein sequence ID" value="VFU00474.1"/>
    <property type="molecule type" value="Genomic_DNA"/>
</dbReference>
<evidence type="ECO:0000259" key="8">
    <source>
        <dbReference type="Pfam" id="PF01435"/>
    </source>
</evidence>
<keyword evidence="7" id="KW-0472">Membrane</keyword>
<keyword evidence="1 6" id="KW-0645">Protease</keyword>
<reference evidence="10 11" key="1">
    <citation type="submission" date="2019-03" db="EMBL/GenBank/DDBJ databases">
        <authorList>
            <person name="Gaulin E."/>
            <person name="Dumas B."/>
        </authorList>
    </citation>
    <scope>NUCLEOTIDE SEQUENCE [LARGE SCALE GENOMIC DNA]</scope>
    <source>
        <strain evidence="10">CBS 568.67</strain>
    </source>
</reference>
<evidence type="ECO:0000256" key="6">
    <source>
        <dbReference type="RuleBase" id="RU003983"/>
    </source>
</evidence>
<evidence type="ECO:0000256" key="2">
    <source>
        <dbReference type="ARBA" id="ARBA00022723"/>
    </source>
</evidence>
<dbReference type="Pfam" id="PF01435">
    <property type="entry name" value="Peptidase_M48"/>
    <property type="match status" value="1"/>
</dbReference>
<organism evidence="10 11">
    <name type="scientific">Aphanomyces stellatus</name>
    <dbReference type="NCBI Taxonomy" id="120398"/>
    <lineage>
        <taxon>Eukaryota</taxon>
        <taxon>Sar</taxon>
        <taxon>Stramenopiles</taxon>
        <taxon>Oomycota</taxon>
        <taxon>Saprolegniomycetes</taxon>
        <taxon>Saprolegniales</taxon>
        <taxon>Verrucalvaceae</taxon>
        <taxon>Aphanomyces</taxon>
    </lineage>
</organism>
<dbReference type="EMBL" id="VJMH01007313">
    <property type="protein sequence ID" value="KAF0684180.1"/>
    <property type="molecule type" value="Genomic_DNA"/>
</dbReference>
<evidence type="ECO:0000313" key="11">
    <source>
        <dbReference type="Proteomes" id="UP000332933"/>
    </source>
</evidence>
<evidence type="ECO:0000256" key="4">
    <source>
        <dbReference type="ARBA" id="ARBA00022833"/>
    </source>
</evidence>
<evidence type="ECO:0000313" key="10">
    <source>
        <dbReference type="EMBL" id="VFU00474.1"/>
    </source>
</evidence>
<reference evidence="9" key="2">
    <citation type="submission" date="2019-06" db="EMBL/GenBank/DDBJ databases">
        <title>Genomics analysis of Aphanomyces spp. identifies a new class of oomycete effector associated with host adaptation.</title>
        <authorList>
            <person name="Gaulin E."/>
        </authorList>
    </citation>
    <scope>NUCLEOTIDE SEQUENCE</scope>
    <source>
        <strain evidence="9">CBS 578.67</strain>
    </source>
</reference>
<keyword evidence="11" id="KW-1185">Reference proteome</keyword>
<keyword evidence="7" id="KW-0812">Transmembrane</keyword>
<dbReference type="Gene3D" id="3.30.2010.10">
    <property type="entry name" value="Metalloproteases ('zincins'), catalytic domain"/>
    <property type="match status" value="1"/>
</dbReference>
<sequence>MQRAKQIPPYVKVAAAGCLLAAGGFVAMHVDTVPQTGRKRLMFLSRETERRIGEQTFQDVLALHKGHILPPSHPKSKMVTRVGRRIAKVAGQDDFQWEFAVIDSPDANAFCVPGGKVCVFTGLFKTLRHEDGLAAVLGHEIAHAVARHSAEQMSMSALLLLGLLFLPTGSIQVARLAFTLGVDLPFSRMHELEADAIGLDLMAKACYDPRASPQMFADWEKQHLGTTVKYLSTHPPNTERSSLLRNQLKEPLAYFQKHCHDVRTNFGQIVAR</sequence>
<evidence type="ECO:0000256" key="1">
    <source>
        <dbReference type="ARBA" id="ARBA00022670"/>
    </source>
</evidence>
<evidence type="ECO:0000256" key="3">
    <source>
        <dbReference type="ARBA" id="ARBA00022801"/>
    </source>
</evidence>
<evidence type="ECO:0000313" key="9">
    <source>
        <dbReference type="EMBL" id="KAF0684180.1"/>
    </source>
</evidence>
<evidence type="ECO:0000256" key="5">
    <source>
        <dbReference type="ARBA" id="ARBA00023049"/>
    </source>
</evidence>
<keyword evidence="2" id="KW-0479">Metal-binding</keyword>